<feature type="domain" description="Aminoglycoside phosphotransferase" evidence="1">
    <location>
        <begin position="52"/>
        <end position="277"/>
    </location>
</feature>
<dbReference type="AlphaFoldDB" id="A0A078KWT0"/>
<reference evidence="2 3" key="1">
    <citation type="submission" date="2014-06" db="EMBL/GenBank/DDBJ databases">
        <authorList>
            <person name="Urmite Genomes Urmite Genomes"/>
        </authorList>
    </citation>
    <scope>NUCLEOTIDE SEQUENCE [LARGE SCALE GENOMIC DNA]</scope>
</reference>
<dbReference type="SUPFAM" id="SSF56112">
    <property type="entry name" value="Protein kinase-like (PK-like)"/>
    <property type="match status" value="1"/>
</dbReference>
<keyword evidence="2" id="KW-0418">Kinase</keyword>
<dbReference type="Pfam" id="PF01636">
    <property type="entry name" value="APH"/>
    <property type="match status" value="1"/>
</dbReference>
<dbReference type="RefSeq" id="WP_043872806.1">
    <property type="nucleotide sequence ID" value="NZ_CCVW01000001.1"/>
</dbReference>
<organism evidence="2 3">
    <name type="scientific">Legionella massiliensis</name>
    <dbReference type="NCBI Taxonomy" id="1034943"/>
    <lineage>
        <taxon>Bacteria</taxon>
        <taxon>Pseudomonadati</taxon>
        <taxon>Pseudomonadota</taxon>
        <taxon>Gammaproteobacteria</taxon>
        <taxon>Legionellales</taxon>
        <taxon>Legionellaceae</taxon>
        <taxon>Legionella</taxon>
    </lineage>
</organism>
<dbReference type="InterPro" id="IPR002575">
    <property type="entry name" value="Aminoglycoside_PTrfase"/>
</dbReference>
<dbReference type="Proteomes" id="UP000044071">
    <property type="component" value="Unassembled WGS sequence"/>
</dbReference>
<name>A0A078KWT0_9GAMM</name>
<dbReference type="Gene3D" id="3.90.1200.10">
    <property type="match status" value="1"/>
</dbReference>
<dbReference type="InterPro" id="IPR011009">
    <property type="entry name" value="Kinase-like_dom_sf"/>
</dbReference>
<dbReference type="PANTHER" id="PTHR21310">
    <property type="entry name" value="AMINOGLYCOSIDE PHOSPHOTRANSFERASE-RELATED-RELATED"/>
    <property type="match status" value="1"/>
</dbReference>
<dbReference type="eggNOG" id="COG3173">
    <property type="taxonomic scope" value="Bacteria"/>
</dbReference>
<evidence type="ECO:0000313" key="2">
    <source>
        <dbReference type="EMBL" id="CDZ76224.1"/>
    </source>
</evidence>
<evidence type="ECO:0000313" key="3">
    <source>
        <dbReference type="Proteomes" id="UP000044071"/>
    </source>
</evidence>
<proteinExistence type="predicted"/>
<dbReference type="EMBL" id="CCSB01000001">
    <property type="protein sequence ID" value="CDZ76224.1"/>
    <property type="molecule type" value="Genomic_DNA"/>
</dbReference>
<dbReference type="Gene3D" id="3.30.200.150">
    <property type="match status" value="1"/>
</dbReference>
<sequence>MLNSFLLKADIQIDDSVLQSLAALREQQVASDEADVQKIAHQLFGLSPKSCEVLSGGGTFHVIYKIEYESRKLILKTLVNIPGNTNLGLTKQFYLHRVLERNNIRAPKVFALNTEKSLDIPNYLAMEYVDGLSYESLADSPEFNTVAEKLGRTVALYHQIPTEGCGQILPQENSDKLQTIDGTWKSFLLSQLETHLEICEQNSYLSGADCKFSATIINELADEIKLDQPAMLHCDLGSKNIILTPENELCIIDWEDAIGGDPIFDIAMWGSFMQNQGKLNYFLKGYYPDDERPSDFYLRYFLYSYRILLAKTVHRYRFQYCRSDKIPPAKRLSEALEQLKEVMV</sequence>
<dbReference type="InterPro" id="IPR051678">
    <property type="entry name" value="AGP_Transferase"/>
</dbReference>
<dbReference type="STRING" id="1034943.BN59_00491"/>
<gene>
    <name evidence="2" type="ORF">BN59_00491</name>
</gene>
<dbReference type="OrthoDB" id="179763at2"/>
<accession>A0A078KWT0</accession>
<evidence type="ECO:0000259" key="1">
    <source>
        <dbReference type="Pfam" id="PF01636"/>
    </source>
</evidence>
<dbReference type="GO" id="GO:0016301">
    <property type="term" value="F:kinase activity"/>
    <property type="evidence" value="ECO:0007669"/>
    <property type="project" value="UniProtKB-KW"/>
</dbReference>
<keyword evidence="3" id="KW-1185">Reference proteome</keyword>
<keyword evidence="2" id="KW-0808">Transferase</keyword>
<protein>
    <submittedName>
        <fullName evidence="2">Thiamine kinase</fullName>
    </submittedName>
</protein>